<dbReference type="PANTHER" id="PTHR33223">
    <property type="entry name" value="CCHC-TYPE DOMAIN-CONTAINING PROTEIN"/>
    <property type="match status" value="1"/>
</dbReference>
<name>A0A2I0L186_PUNGR</name>
<proteinExistence type="predicted"/>
<organism evidence="2 3">
    <name type="scientific">Punica granatum</name>
    <name type="common">Pomegranate</name>
    <dbReference type="NCBI Taxonomy" id="22663"/>
    <lineage>
        <taxon>Eukaryota</taxon>
        <taxon>Viridiplantae</taxon>
        <taxon>Streptophyta</taxon>
        <taxon>Embryophyta</taxon>
        <taxon>Tracheophyta</taxon>
        <taxon>Spermatophyta</taxon>
        <taxon>Magnoliopsida</taxon>
        <taxon>eudicotyledons</taxon>
        <taxon>Gunneridae</taxon>
        <taxon>Pentapetalae</taxon>
        <taxon>rosids</taxon>
        <taxon>malvids</taxon>
        <taxon>Myrtales</taxon>
        <taxon>Lythraceae</taxon>
        <taxon>Punica</taxon>
    </lineage>
</organism>
<comment type="caution">
    <text evidence="2">The sequence shown here is derived from an EMBL/GenBank/DDBJ whole genome shotgun (WGS) entry which is preliminary data.</text>
</comment>
<feature type="region of interest" description="Disordered" evidence="1">
    <location>
        <begin position="629"/>
        <end position="662"/>
    </location>
</feature>
<evidence type="ECO:0000256" key="1">
    <source>
        <dbReference type="SAM" id="MobiDB-lite"/>
    </source>
</evidence>
<keyword evidence="3" id="KW-1185">Reference proteome</keyword>
<gene>
    <name evidence="2" type="ORF">CRG98_005154</name>
</gene>
<evidence type="ECO:0000313" key="3">
    <source>
        <dbReference type="Proteomes" id="UP000233551"/>
    </source>
</evidence>
<dbReference type="Proteomes" id="UP000233551">
    <property type="component" value="Unassembled WGS sequence"/>
</dbReference>
<reference evidence="2 3" key="1">
    <citation type="submission" date="2017-11" db="EMBL/GenBank/DDBJ databases">
        <title>De-novo sequencing of pomegranate (Punica granatum L.) genome.</title>
        <authorList>
            <person name="Akparov Z."/>
            <person name="Amiraslanov A."/>
            <person name="Hajiyeva S."/>
            <person name="Abbasov M."/>
            <person name="Kaur K."/>
            <person name="Hamwieh A."/>
            <person name="Solovyev V."/>
            <person name="Salamov A."/>
            <person name="Braich B."/>
            <person name="Kosarev P."/>
            <person name="Mahmoud A."/>
            <person name="Hajiyev E."/>
            <person name="Babayeva S."/>
            <person name="Izzatullayeva V."/>
            <person name="Mammadov A."/>
            <person name="Mammadov A."/>
            <person name="Sharifova S."/>
            <person name="Ojaghi J."/>
            <person name="Eynullazada K."/>
            <person name="Bayramov B."/>
            <person name="Abdulazimova A."/>
            <person name="Shahmuradov I."/>
        </authorList>
    </citation>
    <scope>NUCLEOTIDE SEQUENCE [LARGE SCALE GENOMIC DNA]</scope>
    <source>
        <strain evidence="3">cv. AG2017</strain>
        <tissue evidence="2">Leaf</tissue>
    </source>
</reference>
<feature type="region of interest" description="Disordered" evidence="1">
    <location>
        <begin position="282"/>
        <end position="301"/>
    </location>
</feature>
<feature type="compositionally biased region" description="Basic and acidic residues" evidence="1">
    <location>
        <begin position="629"/>
        <end position="642"/>
    </location>
</feature>
<dbReference type="PANTHER" id="PTHR33223:SF8">
    <property type="entry name" value="OS04G0172440 PROTEIN"/>
    <property type="match status" value="1"/>
</dbReference>
<accession>A0A2I0L186</accession>
<evidence type="ECO:0000313" key="2">
    <source>
        <dbReference type="EMBL" id="PKI74472.1"/>
    </source>
</evidence>
<evidence type="ECO:0008006" key="4">
    <source>
        <dbReference type="Google" id="ProtNLM"/>
    </source>
</evidence>
<protein>
    <recommendedName>
        <fullName evidence="4">Retrotransposon gag domain-containing protein</fullName>
    </recommendedName>
</protein>
<dbReference type="EMBL" id="PGOL01000205">
    <property type="protein sequence ID" value="PKI74472.1"/>
    <property type="molecule type" value="Genomic_DNA"/>
</dbReference>
<dbReference type="AlphaFoldDB" id="A0A2I0L186"/>
<sequence>MPTRDIVVPNQGESYQRDACHGFLLLVFGTILFPYSSNLIDGALAQAILQVVGGHSYMEAVLAETIRSLDYVREIRRGRMRGAPHFLQIWLLAYIRPFCSSHPFFYIIDERSLIARLLQDIPIEADRTPHRFAWTDITTLLPDRVLRIREVRRLWGTRTVQELYFPEHPSNDERAFSATAAYVAQFHPHGFAPVRRLLTSQIPQTSQADIPDAESSIQGAMGTELQSIREERDRLRCELVDTHSELTDHRELQRELPQTRARVANQDREIARLSAALDRARTKAHKDTPPTPTHSQTPLTQVTSPLIPTDISTAHSGVPIRHSPSTAQTASNFVNPARFTALEGMVNHLAANMATNMTELMAMLRNQNQASSSFTLPLEHRPIIDPNPTVPPTFVSEVEDASFSAMAFASTIHPISDSLPPPPAPAAVPMPLAAFLSADSTMNTLPPLTMSMHPPIYTVPPPTVPPIKIPDFKKYDGTTDPRHHLRHYHSKMLSYWDYDEFVIQTFQDNLMGSALDWFMTLKAGDVPTWTDLSQKFLDQYRFCAEKPPTLLDLSMTEMKEGQAFETYAMEWRGRAAKHIPPITERQQVQLLHSTLRGIYYSHLLAHTSSFSDLIEAGKKLDVGVKLGRIEGPSKKKDGETSKKQTTGTFRRGKDTTIGAVNSGHQASQPISVDYTPDYILLKHMHILCIMCSPTKHRRLISRPRQLLSNRNFCNSILLLRLNKVDPWLRDLLSRFNVLQPPELIRTMLHNRVCASSTPLY</sequence>